<proteinExistence type="predicted"/>
<reference evidence="2" key="2">
    <citation type="journal article" date="2009" name="Genome Res.">
        <title>Comparative genomic analyses of the human fungal pathogens Coccidioides and their relatives.</title>
        <authorList>
            <person name="Sharpton T.J."/>
            <person name="Stajich J.E."/>
            <person name="Rounsley S.D."/>
            <person name="Gardner M.J."/>
            <person name="Wortman J.R."/>
            <person name="Jordar V.S."/>
            <person name="Maiti R."/>
            <person name="Kodira C.D."/>
            <person name="Neafsey D.E."/>
            <person name="Zeng Q."/>
            <person name="Hung C.-Y."/>
            <person name="McMahan C."/>
            <person name="Muszewska A."/>
            <person name="Grynberg M."/>
            <person name="Mandel M.A."/>
            <person name="Kellner E.M."/>
            <person name="Barker B.M."/>
            <person name="Galgiani J.N."/>
            <person name="Orbach M.J."/>
            <person name="Kirkland T.N."/>
            <person name="Cole G.T."/>
            <person name="Henn M.R."/>
            <person name="Birren B.W."/>
            <person name="Taylor J.W."/>
        </authorList>
    </citation>
    <scope>NUCLEOTIDE SEQUENCE [LARGE SCALE GENOMIC DNA]</scope>
    <source>
        <strain evidence="2">RMSCC 3488</strain>
    </source>
</reference>
<name>A0A0J6FVW1_COCPO</name>
<evidence type="ECO:0000313" key="2">
    <source>
        <dbReference type="Proteomes" id="UP000054567"/>
    </source>
</evidence>
<sequence>MYILRMQFKYVRMCARKHTACGANLNELYPSALHVTLSKRQPTRDLPFLYGEGSTTHVIDELFPLHIIKINFTVRDQLLQQSVAESSKTPSYQRSLRQYVIYAPFSVYMPFSLARCEGVERAIGIDQVWSSGRTVPQSSVFHAISSRHAYLSAGSSILGHPNNQLRCGGHRGLALGRYSYRVSQPRRWRPDKPLDAAQEHWRKAKIAGYCDHHPE</sequence>
<dbReference type="VEuPathDB" id="FungiDB:CPAG_09608"/>
<reference evidence="2" key="3">
    <citation type="journal article" date="2010" name="Genome Res.">
        <title>Population genomic sequencing of Coccidioides fungi reveals recent hybridization and transposon control.</title>
        <authorList>
            <person name="Neafsey D.E."/>
            <person name="Barker B.M."/>
            <person name="Sharpton T.J."/>
            <person name="Stajich J.E."/>
            <person name="Park D.J."/>
            <person name="Whiston E."/>
            <person name="Hung C.-Y."/>
            <person name="McMahan C."/>
            <person name="White J."/>
            <person name="Sykes S."/>
            <person name="Heiman D."/>
            <person name="Young S."/>
            <person name="Zeng Q."/>
            <person name="Abouelleil A."/>
            <person name="Aftuck L."/>
            <person name="Bessette D."/>
            <person name="Brown A."/>
            <person name="FitzGerald M."/>
            <person name="Lui A."/>
            <person name="Macdonald J.P."/>
            <person name="Priest M."/>
            <person name="Orbach M.J."/>
            <person name="Galgiani J.N."/>
            <person name="Kirkland T.N."/>
            <person name="Cole G.T."/>
            <person name="Birren B.W."/>
            <person name="Henn M.R."/>
            <person name="Taylor J.W."/>
            <person name="Rounsley S.D."/>
        </authorList>
    </citation>
    <scope>NUCLEOTIDE SEQUENCE [LARGE SCALE GENOMIC DNA]</scope>
    <source>
        <strain evidence="2">RMSCC 3488</strain>
    </source>
</reference>
<accession>A0A0J6FVW1</accession>
<protein>
    <submittedName>
        <fullName evidence="1">Uncharacterized protein</fullName>
    </submittedName>
</protein>
<reference evidence="1 2" key="1">
    <citation type="submission" date="2007-06" db="EMBL/GenBank/DDBJ databases">
        <title>The Genome Sequence of Coccidioides posadasii RMSCC_3488.</title>
        <authorList>
            <consortium name="Coccidioides Genome Resources Consortium"/>
            <consortium name="The Broad Institute Genome Sequencing Platform"/>
            <person name="Henn M.R."/>
            <person name="Sykes S."/>
            <person name="Young S."/>
            <person name="Jaffe D."/>
            <person name="Berlin A."/>
            <person name="Alvarez P."/>
            <person name="Butler J."/>
            <person name="Gnerre S."/>
            <person name="Grabherr M."/>
            <person name="Mauceli E."/>
            <person name="Brockman W."/>
            <person name="Kodira C."/>
            <person name="Alvarado L."/>
            <person name="Zeng Q."/>
            <person name="Crawford M."/>
            <person name="Antoine C."/>
            <person name="Devon K."/>
            <person name="Galgiani J."/>
            <person name="Orsborn K."/>
            <person name="Lewis M.L."/>
            <person name="Nusbaum C."/>
            <person name="Galagan J."/>
            <person name="Birren B."/>
        </authorList>
    </citation>
    <scope>NUCLEOTIDE SEQUENCE [LARGE SCALE GENOMIC DNA]</scope>
    <source>
        <strain evidence="1 2">RMSCC 3488</strain>
    </source>
</reference>
<dbReference type="AlphaFoldDB" id="A0A0J6FVW1"/>
<dbReference type="EMBL" id="DS268114">
    <property type="protein sequence ID" value="KMM73319.1"/>
    <property type="molecule type" value="Genomic_DNA"/>
</dbReference>
<organism evidence="1 2">
    <name type="scientific">Coccidioides posadasii RMSCC 3488</name>
    <dbReference type="NCBI Taxonomy" id="454284"/>
    <lineage>
        <taxon>Eukaryota</taxon>
        <taxon>Fungi</taxon>
        <taxon>Dikarya</taxon>
        <taxon>Ascomycota</taxon>
        <taxon>Pezizomycotina</taxon>
        <taxon>Eurotiomycetes</taxon>
        <taxon>Eurotiomycetidae</taxon>
        <taxon>Onygenales</taxon>
        <taxon>Onygenaceae</taxon>
        <taxon>Coccidioides</taxon>
    </lineage>
</organism>
<gene>
    <name evidence="1" type="ORF">CPAG_09608</name>
</gene>
<evidence type="ECO:0000313" key="1">
    <source>
        <dbReference type="EMBL" id="KMM73319.1"/>
    </source>
</evidence>
<dbReference type="Proteomes" id="UP000054567">
    <property type="component" value="Unassembled WGS sequence"/>
</dbReference>